<evidence type="ECO:0008006" key="5">
    <source>
        <dbReference type="Google" id="ProtNLM"/>
    </source>
</evidence>
<evidence type="ECO:0000313" key="3">
    <source>
        <dbReference type="EMBL" id="SFJ99851.1"/>
    </source>
</evidence>
<feature type="region of interest" description="Disordered" evidence="1">
    <location>
        <begin position="89"/>
        <end position="117"/>
    </location>
</feature>
<comment type="caution">
    <text evidence="3">The sequence shown here is derived from an EMBL/GenBank/DDBJ whole genome shotgun (WGS) entry which is preliminary data.</text>
</comment>
<keyword evidence="2" id="KW-1133">Transmembrane helix</keyword>
<dbReference type="Pfam" id="PF04748">
    <property type="entry name" value="Polysacc_deac_2"/>
    <property type="match status" value="1"/>
</dbReference>
<dbReference type="CDD" id="cd10936">
    <property type="entry name" value="CE4_DAC2"/>
    <property type="match status" value="1"/>
</dbReference>
<keyword evidence="2" id="KW-0812">Transmembrane</keyword>
<keyword evidence="4" id="KW-1185">Reference proteome</keyword>
<dbReference type="EMBL" id="FOSK01000001">
    <property type="protein sequence ID" value="SFJ99851.1"/>
    <property type="molecule type" value="Genomic_DNA"/>
</dbReference>
<evidence type="ECO:0000256" key="2">
    <source>
        <dbReference type="SAM" id="Phobius"/>
    </source>
</evidence>
<feature type="compositionally biased region" description="Polar residues" evidence="1">
    <location>
        <begin position="106"/>
        <end position="117"/>
    </location>
</feature>
<dbReference type="Gene3D" id="3.20.20.370">
    <property type="entry name" value="Glycoside hydrolase/deacetylase"/>
    <property type="match status" value="1"/>
</dbReference>
<dbReference type="RefSeq" id="WP_208860025.1">
    <property type="nucleotide sequence ID" value="NZ_FOSK01000001.1"/>
</dbReference>
<proteinExistence type="predicted"/>
<keyword evidence="2" id="KW-0472">Membrane</keyword>
<protein>
    <recommendedName>
        <fullName evidence="5">Divergent polysaccharide deacetylase</fullName>
    </recommendedName>
</protein>
<dbReference type="InterPro" id="IPR011330">
    <property type="entry name" value="Glyco_hydro/deAcase_b/a-brl"/>
</dbReference>
<gene>
    <name evidence="3" type="ORF">SAMN04488518_101681</name>
</gene>
<feature type="transmembrane region" description="Helical" evidence="2">
    <location>
        <begin position="21"/>
        <end position="44"/>
    </location>
</feature>
<dbReference type="PANTHER" id="PTHR30105">
    <property type="entry name" value="UNCHARACTERIZED YIBQ-RELATED"/>
    <property type="match status" value="1"/>
</dbReference>
<dbReference type="InterPro" id="IPR006837">
    <property type="entry name" value="Divergent_DAC"/>
</dbReference>
<dbReference type="SUPFAM" id="SSF88713">
    <property type="entry name" value="Glycoside hydrolase/deacetylase"/>
    <property type="match status" value="1"/>
</dbReference>
<reference evidence="3 4" key="1">
    <citation type="submission" date="2016-10" db="EMBL/GenBank/DDBJ databases">
        <authorList>
            <person name="Varghese N."/>
            <person name="Submissions S."/>
        </authorList>
    </citation>
    <scope>NUCLEOTIDE SEQUENCE [LARGE SCALE GENOMIC DNA]</scope>
    <source>
        <strain evidence="3 4">DSM 16392</strain>
    </source>
</reference>
<dbReference type="PANTHER" id="PTHR30105:SF2">
    <property type="entry name" value="DIVERGENT POLYSACCHARIDE DEACETYLASE SUPERFAMILY"/>
    <property type="match status" value="1"/>
</dbReference>
<evidence type="ECO:0000313" key="4">
    <source>
        <dbReference type="Proteomes" id="UP000199598"/>
    </source>
</evidence>
<dbReference type="Proteomes" id="UP000199598">
    <property type="component" value="Unassembled WGS sequence"/>
</dbReference>
<accession>A0A1I3W0A4</accession>
<organism evidence="3 4">
    <name type="scientific">Pseudovibrio ascidiaceicola</name>
    <dbReference type="NCBI Taxonomy" id="285279"/>
    <lineage>
        <taxon>Bacteria</taxon>
        <taxon>Pseudomonadati</taxon>
        <taxon>Pseudomonadota</taxon>
        <taxon>Alphaproteobacteria</taxon>
        <taxon>Hyphomicrobiales</taxon>
        <taxon>Stappiaceae</taxon>
        <taxon>Pseudovibrio</taxon>
    </lineage>
</organism>
<name>A0A1I3W0A4_9HYPH</name>
<evidence type="ECO:0000256" key="1">
    <source>
        <dbReference type="SAM" id="MobiDB-lite"/>
    </source>
</evidence>
<sequence length="407" mass="43855">MVRSDLTAPLGMNKRRSIGRLPLGLIGVAIMTVIFTTGFIWIGIVDDPNGGEPMATIELSSALDGVAPSDIEIVDLPDGSQLGQIGSDQYDTSGFGPDGNYRPTRPTGTNAQDQASGPTSIVDLARRVDYEGLDGGFSSESLSTDPIDQLLEPNKFGSLPKISAEGIRPLDAYARRPNPAALTQARIAILINGIGLNSDMTLKAIEDLPADISLGLSPYGDDINSWMKSARLSGHEVLLQAPMEPFDYPDNDAGPQSLLTNLDRKQNEERLSWVLGQTSNYVGLVNFMGDRFTSNETRMSEFLSKVRDRGLMYVDDGSSPRSRASEVAGTQKVPFVQADLVLDQNLSAEAIGTQLLELETIARQRGIAVATATAFPVTLNALEMWSQRLEERGLSLVPISSAINSTR</sequence>